<feature type="compositionally biased region" description="Polar residues" evidence="1">
    <location>
        <begin position="112"/>
        <end position="122"/>
    </location>
</feature>
<accession>A0A9D3WW65</accession>
<gene>
    <name evidence="2" type="ORF">KIL84_003665</name>
</gene>
<evidence type="ECO:0000313" key="2">
    <source>
        <dbReference type="EMBL" id="KAH1168182.1"/>
    </source>
</evidence>
<proteinExistence type="predicted"/>
<protein>
    <submittedName>
        <fullName evidence="2">Uncharacterized protein</fullName>
    </submittedName>
</protein>
<organism evidence="2 3">
    <name type="scientific">Mauremys mutica</name>
    <name type="common">yellowpond turtle</name>
    <dbReference type="NCBI Taxonomy" id="74926"/>
    <lineage>
        <taxon>Eukaryota</taxon>
        <taxon>Metazoa</taxon>
        <taxon>Chordata</taxon>
        <taxon>Craniata</taxon>
        <taxon>Vertebrata</taxon>
        <taxon>Euteleostomi</taxon>
        <taxon>Archelosauria</taxon>
        <taxon>Testudinata</taxon>
        <taxon>Testudines</taxon>
        <taxon>Cryptodira</taxon>
        <taxon>Durocryptodira</taxon>
        <taxon>Testudinoidea</taxon>
        <taxon>Geoemydidae</taxon>
        <taxon>Geoemydinae</taxon>
        <taxon>Mauremys</taxon>
    </lineage>
</organism>
<feature type="region of interest" description="Disordered" evidence="1">
    <location>
        <begin position="103"/>
        <end position="122"/>
    </location>
</feature>
<reference evidence="2" key="1">
    <citation type="submission" date="2021-09" db="EMBL/GenBank/DDBJ databases">
        <title>The genome of Mauremys mutica provides insights into the evolution of semi-aquatic lifestyle.</title>
        <authorList>
            <person name="Gong S."/>
            <person name="Gao Y."/>
        </authorList>
    </citation>
    <scope>NUCLEOTIDE SEQUENCE</scope>
    <source>
        <strain evidence="2">MM-2020</strain>
        <tissue evidence="2">Muscle</tissue>
    </source>
</reference>
<evidence type="ECO:0000256" key="1">
    <source>
        <dbReference type="SAM" id="MobiDB-lite"/>
    </source>
</evidence>
<evidence type="ECO:0000313" key="3">
    <source>
        <dbReference type="Proteomes" id="UP000827986"/>
    </source>
</evidence>
<keyword evidence="3" id="KW-1185">Reference proteome</keyword>
<dbReference type="Proteomes" id="UP000827986">
    <property type="component" value="Unassembled WGS sequence"/>
</dbReference>
<name>A0A9D3WW65_9SAUR</name>
<sequence>MPLPMPLLPSTPALDQAAHGTESELWDRLMVASSTPRWEQREMVMPRVGALKHTTQLPCTNTPARGKAGDINMCEWQLLSCQPGLFQFLEAALPSVGKGMWPGTGSHAGDTDTCQGTQLLSP</sequence>
<dbReference type="EMBL" id="JAHDVG010000486">
    <property type="protein sequence ID" value="KAH1168182.1"/>
    <property type="molecule type" value="Genomic_DNA"/>
</dbReference>
<comment type="caution">
    <text evidence="2">The sequence shown here is derived from an EMBL/GenBank/DDBJ whole genome shotgun (WGS) entry which is preliminary data.</text>
</comment>
<dbReference type="AlphaFoldDB" id="A0A9D3WW65"/>